<evidence type="ECO:0000313" key="4">
    <source>
        <dbReference type="Proteomes" id="UP000020681"/>
    </source>
</evidence>
<dbReference type="Pfam" id="PF22621">
    <property type="entry name" value="CurL-like_PKS_C"/>
    <property type="match status" value="1"/>
</dbReference>
<dbReference type="InterPro" id="IPR001227">
    <property type="entry name" value="Ac_transferase_dom_sf"/>
</dbReference>
<sequence length="205" mass="21935">MPWVISAKSAEALSAQASRLLTRLDDDPVVDAIDLGWSLIATRSMFEHRAVVVGADRHQLQRGLAELASGNLGADVVVGRARAAGETVMVFPGQGSQRLGMGAQLYEQFPVFAAAFDDVVDALDQYLRLPLRQVMWGDDEGLLNSTEFAQPSLFAVEVALFALLRFWGVVPDYVIGHSVGELAAAQVAGVLSLQDAAKLVSARAD</sequence>
<organism evidence="3 4">
    <name type="scientific">Mycobacterium ulcerans str. Harvey</name>
    <dbReference type="NCBI Taxonomy" id="1299332"/>
    <lineage>
        <taxon>Bacteria</taxon>
        <taxon>Bacillati</taxon>
        <taxon>Actinomycetota</taxon>
        <taxon>Actinomycetes</taxon>
        <taxon>Mycobacteriales</taxon>
        <taxon>Mycobacteriaceae</taxon>
        <taxon>Mycobacterium</taxon>
        <taxon>Mycobacterium ulcerans group</taxon>
    </lineage>
</organism>
<dbReference type="GO" id="GO:0016740">
    <property type="term" value="F:transferase activity"/>
    <property type="evidence" value="ECO:0007669"/>
    <property type="project" value="UniProtKB-KW"/>
</dbReference>
<protein>
    <submittedName>
        <fullName evidence="3">Acyl transferase domain protein</fullName>
    </submittedName>
</protein>
<dbReference type="PANTHER" id="PTHR43775">
    <property type="entry name" value="FATTY ACID SYNTHASE"/>
    <property type="match status" value="1"/>
</dbReference>
<evidence type="ECO:0000313" key="3">
    <source>
        <dbReference type="EMBL" id="EUA85291.1"/>
    </source>
</evidence>
<dbReference type="Gene3D" id="3.40.366.10">
    <property type="entry name" value="Malonyl-Coenzyme A Acyl Carrier Protein, domain 2"/>
    <property type="match status" value="1"/>
</dbReference>
<dbReference type="SUPFAM" id="SSF52151">
    <property type="entry name" value="FabD/lysophospholipase-like"/>
    <property type="match status" value="1"/>
</dbReference>
<reference evidence="3 4" key="1">
    <citation type="submission" date="2014-01" db="EMBL/GenBank/DDBJ databases">
        <authorList>
            <person name="Dobos K."/>
            <person name="Lenaerts A."/>
            <person name="Ordway D."/>
            <person name="DeGroote M.A."/>
            <person name="Parker T."/>
            <person name="Sizemore C."/>
            <person name="Tallon L.J."/>
            <person name="Sadzewicz L.K."/>
            <person name="Sengamalay N."/>
            <person name="Fraser C.M."/>
            <person name="Hine E."/>
            <person name="Shefchek K.A."/>
            <person name="Das S.P."/>
            <person name="Tettelin H."/>
        </authorList>
    </citation>
    <scope>NUCLEOTIDE SEQUENCE [LARGE SCALE GENOMIC DNA]</scope>
    <source>
        <strain evidence="3 4">Harvey</strain>
    </source>
</reference>
<comment type="caution">
    <text evidence="3">The sequence shown here is derived from an EMBL/GenBank/DDBJ whole genome shotgun (WGS) entry which is preliminary data.</text>
</comment>
<evidence type="ECO:0000259" key="2">
    <source>
        <dbReference type="SMART" id="SM00827"/>
    </source>
</evidence>
<dbReference type="InterPro" id="IPR014043">
    <property type="entry name" value="Acyl_transferase_dom"/>
</dbReference>
<proteinExistence type="predicted"/>
<dbReference type="Pfam" id="PF00698">
    <property type="entry name" value="Acyl_transf_1"/>
    <property type="match status" value="1"/>
</dbReference>
<dbReference type="InterPro" id="IPR016035">
    <property type="entry name" value="Acyl_Trfase/lysoPLipase"/>
</dbReference>
<keyword evidence="4" id="KW-1185">Reference proteome</keyword>
<accession>A0ABN0QKX5</accession>
<dbReference type="Proteomes" id="UP000020681">
    <property type="component" value="Unassembled WGS sequence"/>
</dbReference>
<dbReference type="EMBL" id="JAOL01000200">
    <property type="protein sequence ID" value="EUA85291.1"/>
    <property type="molecule type" value="Genomic_DNA"/>
</dbReference>
<feature type="domain" description="Malonyl-CoA:ACP transacylase (MAT)" evidence="2">
    <location>
        <begin position="90"/>
        <end position="205"/>
    </location>
</feature>
<gene>
    <name evidence="3" type="ORF">I551_8261</name>
</gene>
<evidence type="ECO:0000256" key="1">
    <source>
        <dbReference type="ARBA" id="ARBA00022679"/>
    </source>
</evidence>
<name>A0ABN0QKX5_MYCUL</name>
<dbReference type="PANTHER" id="PTHR43775:SF51">
    <property type="entry name" value="INACTIVE PHENOLPHTHIOCEROL SYNTHESIS POLYKETIDE SYNTHASE TYPE I PKS1-RELATED"/>
    <property type="match status" value="1"/>
</dbReference>
<dbReference type="SMART" id="SM00827">
    <property type="entry name" value="PKS_AT"/>
    <property type="match status" value="1"/>
</dbReference>
<keyword evidence="1 3" id="KW-0808">Transferase</keyword>
<dbReference type="InterPro" id="IPR050091">
    <property type="entry name" value="PKS_NRPS_Biosynth_Enz"/>
</dbReference>